<dbReference type="Proteomes" id="UP000562984">
    <property type="component" value="Unassembled WGS sequence"/>
</dbReference>
<dbReference type="EMBL" id="JABEND010000004">
    <property type="protein sequence ID" value="NNG36014.1"/>
    <property type="molecule type" value="Genomic_DNA"/>
</dbReference>
<comment type="cofactor">
    <cofactor evidence="1">
        <name>Mn(2+)</name>
        <dbReference type="ChEBI" id="CHEBI:29035"/>
    </cofactor>
    <text evidence="1">The Mn(2+) ion enhances activity.</text>
</comment>
<dbReference type="SUPFAM" id="SSF55031">
    <property type="entry name" value="Bacterial exopeptidase dimerisation domain"/>
    <property type="match status" value="1"/>
</dbReference>
<keyword evidence="2" id="KW-0378">Hydrolase</keyword>
<dbReference type="InterPro" id="IPR036264">
    <property type="entry name" value="Bact_exopeptidase_dim_dom"/>
</dbReference>
<keyword evidence="3" id="KW-1185">Reference proteome</keyword>
<dbReference type="InterPro" id="IPR002933">
    <property type="entry name" value="Peptidase_M20"/>
</dbReference>
<dbReference type="Gene3D" id="3.40.630.10">
    <property type="entry name" value="Zn peptidases"/>
    <property type="match status" value="1"/>
</dbReference>
<accession>A0A849A4U8</accession>
<proteinExistence type="predicted"/>
<evidence type="ECO:0000313" key="2">
    <source>
        <dbReference type="EMBL" id="NNG36014.1"/>
    </source>
</evidence>
<feature type="binding site" evidence="1">
    <location>
        <position position="408"/>
    </location>
    <ligand>
        <name>Mn(2+)</name>
        <dbReference type="ChEBI" id="CHEBI:29035"/>
        <label>2</label>
    </ligand>
</feature>
<feature type="binding site" evidence="1">
    <location>
        <position position="185"/>
    </location>
    <ligand>
        <name>Mn(2+)</name>
        <dbReference type="ChEBI" id="CHEBI:29035"/>
        <label>2</label>
    </ligand>
</feature>
<comment type="caution">
    <text evidence="2">The sequence shown here is derived from an EMBL/GenBank/DDBJ whole genome shotgun (WGS) entry which is preliminary data.</text>
</comment>
<name>A0A849A4U8_9ACTN</name>
<dbReference type="PANTHER" id="PTHR11014:SF63">
    <property type="entry name" value="METALLOPEPTIDASE, PUTATIVE (AFU_ORTHOLOGUE AFUA_6G09600)-RELATED"/>
    <property type="match status" value="1"/>
</dbReference>
<keyword evidence="1" id="KW-0464">Manganese</keyword>
<evidence type="ECO:0000256" key="1">
    <source>
        <dbReference type="PIRSR" id="PIRSR005962-1"/>
    </source>
</evidence>
<protein>
    <submittedName>
        <fullName evidence="2">Amidohydrolase</fullName>
    </submittedName>
</protein>
<organism evidence="2 3">
    <name type="scientific">Nakamurella aerolata</name>
    <dbReference type="NCBI Taxonomy" id="1656892"/>
    <lineage>
        <taxon>Bacteria</taxon>
        <taxon>Bacillati</taxon>
        <taxon>Actinomycetota</taxon>
        <taxon>Actinomycetes</taxon>
        <taxon>Nakamurellales</taxon>
        <taxon>Nakamurellaceae</taxon>
        <taxon>Nakamurella</taxon>
    </lineage>
</organism>
<dbReference type="PIRSF" id="PIRSF005962">
    <property type="entry name" value="Pept_M20D_amidohydro"/>
    <property type="match status" value="1"/>
</dbReference>
<dbReference type="NCBIfam" id="TIGR01891">
    <property type="entry name" value="amidohydrolases"/>
    <property type="match status" value="1"/>
</dbReference>
<dbReference type="Gene3D" id="3.30.70.360">
    <property type="match status" value="1"/>
</dbReference>
<dbReference type="AlphaFoldDB" id="A0A849A4U8"/>
<evidence type="ECO:0000313" key="3">
    <source>
        <dbReference type="Proteomes" id="UP000562984"/>
    </source>
</evidence>
<reference evidence="2 3" key="1">
    <citation type="submission" date="2020-05" db="EMBL/GenBank/DDBJ databases">
        <title>Nakamurella sp. DB0629 isolated from air conditioner.</title>
        <authorList>
            <person name="Kim D.H."/>
            <person name="Kim D.-U."/>
        </authorList>
    </citation>
    <scope>NUCLEOTIDE SEQUENCE [LARGE SCALE GENOMIC DNA]</scope>
    <source>
        <strain evidence="2 3">DB0629</strain>
    </source>
</reference>
<dbReference type="SUPFAM" id="SSF53187">
    <property type="entry name" value="Zn-dependent exopeptidases"/>
    <property type="match status" value="1"/>
</dbReference>
<dbReference type="Pfam" id="PF01546">
    <property type="entry name" value="Peptidase_M20"/>
    <property type="match status" value="1"/>
</dbReference>
<dbReference type="GO" id="GO:0016787">
    <property type="term" value="F:hydrolase activity"/>
    <property type="evidence" value="ECO:0007669"/>
    <property type="project" value="UniProtKB-KW"/>
</dbReference>
<gene>
    <name evidence="2" type="ORF">HKD39_09870</name>
</gene>
<feature type="binding site" evidence="1">
    <location>
        <position position="210"/>
    </location>
    <ligand>
        <name>Mn(2+)</name>
        <dbReference type="ChEBI" id="CHEBI:29035"/>
        <label>2</label>
    </ligand>
</feature>
<dbReference type="InterPro" id="IPR017439">
    <property type="entry name" value="Amidohydrolase"/>
</dbReference>
<keyword evidence="1" id="KW-0479">Metal-binding</keyword>
<dbReference type="GO" id="GO:0046872">
    <property type="term" value="F:metal ion binding"/>
    <property type="evidence" value="ECO:0007669"/>
    <property type="project" value="UniProtKB-KW"/>
</dbReference>
<sequence>MQPGDGRSVHRAGRGAVASLVVTAVPDLARNDTRTTAAPPVDLGAGRGPDWLDRYLSDSLGELVQFRRQLHRHPELAFAERRTTDRIEQALAAAGITGRRLPGGTGFVADLNPDAPGPLIGLRADIDALPLQEASGLPFASEVPGTAHACGHDVHTTVLLGTALALAAAPHPVGRVRLLFQPAEESMDGGAAALVQAGAVDDVDLLFALHCEPRTPVGKVGLKVGPITSTADSIEIRVSGPGGHTSRPHLTADVVNALGLLATNLPLLLTRRLDPRAAAVLVWGQIRAGEAENAIPQSGVLRGTLRVMRRDAWDTAGELITELVGAILEPTGVQYQLSVERGVPPVENDAYTTALLRAGVVSALGADAVTEAEQSTGAEDFADLLEHAPGTLARLGVWDGEGQQSDLHSAAFRADERAIAVGVRTLVHTVLAAAGEPAVLPPAAGRTG</sequence>
<feature type="binding site" evidence="1">
    <location>
        <position position="152"/>
    </location>
    <ligand>
        <name>Mn(2+)</name>
        <dbReference type="ChEBI" id="CHEBI:29035"/>
        <label>2</label>
    </ligand>
</feature>
<dbReference type="PANTHER" id="PTHR11014">
    <property type="entry name" value="PEPTIDASE M20 FAMILY MEMBER"/>
    <property type="match status" value="1"/>
</dbReference>
<feature type="binding site" evidence="1">
    <location>
        <position position="150"/>
    </location>
    <ligand>
        <name>Mn(2+)</name>
        <dbReference type="ChEBI" id="CHEBI:29035"/>
        <label>2</label>
    </ligand>
</feature>